<dbReference type="Pfam" id="PF00340">
    <property type="entry name" value="IL1"/>
    <property type="match status" value="1"/>
</dbReference>
<protein>
    <recommendedName>
        <fullName evidence="4">Interleukin-1</fullName>
    </recommendedName>
</protein>
<comment type="subcellular location">
    <subcellularLocation>
        <location evidence="1 4">Secreted</location>
    </subcellularLocation>
</comment>
<keyword evidence="6" id="KW-1185">Reference proteome</keyword>
<gene>
    <name evidence="7" type="primary">Il36b</name>
</gene>
<dbReference type="CTD" id="27177"/>
<accession>A0A1U7QQC0</accession>
<evidence type="ECO:0000256" key="2">
    <source>
        <dbReference type="ARBA" id="ARBA00010448"/>
    </source>
</evidence>
<evidence type="ECO:0000313" key="6">
    <source>
        <dbReference type="Proteomes" id="UP000886700"/>
    </source>
</evidence>
<sequence>MDSSSQSSEFFLPQENSEEAKERQIYPRTYKIHDSQQMVWVLTGNSLMAVPASNNVKPVVLSLIACRDSEFQDAAKGNLVLLGIESKSLCLFCAEISGTPTLQLKNVDIMEMYNVDKVQKAYLFYHSKEGSTSTFQSVSYPGWFIASSSTARQAIILTQQRGEANNTNFYLEPED</sequence>
<dbReference type="GO" id="GO:0010628">
    <property type="term" value="P:positive regulation of gene expression"/>
    <property type="evidence" value="ECO:0007669"/>
    <property type="project" value="TreeGrafter"/>
</dbReference>
<keyword evidence="3 4" id="KW-0964">Secreted</keyword>
<dbReference type="Gene3D" id="2.80.10.50">
    <property type="match status" value="1"/>
</dbReference>
<evidence type="ECO:0000256" key="5">
    <source>
        <dbReference type="SAM" id="MobiDB-lite"/>
    </source>
</evidence>
<dbReference type="PANTHER" id="PTHR10078">
    <property type="entry name" value="INTERLEUKIN-1 FAMILY MEMBER"/>
    <property type="match status" value="1"/>
</dbReference>
<dbReference type="PANTHER" id="PTHR10078:SF24">
    <property type="entry name" value="INTERLEUKIN-36 BETA"/>
    <property type="match status" value="1"/>
</dbReference>
<dbReference type="AlphaFoldDB" id="A0A1U7QQC0"/>
<dbReference type="InterPro" id="IPR000975">
    <property type="entry name" value="IL-1_fam"/>
</dbReference>
<dbReference type="GO" id="GO:0005125">
    <property type="term" value="F:cytokine activity"/>
    <property type="evidence" value="ECO:0007669"/>
    <property type="project" value="UniProtKB-UniRule"/>
</dbReference>
<dbReference type="GO" id="GO:0019221">
    <property type="term" value="P:cytokine-mediated signaling pathway"/>
    <property type="evidence" value="ECO:0007669"/>
    <property type="project" value="TreeGrafter"/>
</dbReference>
<dbReference type="GeneID" id="101824209"/>
<dbReference type="OrthoDB" id="9442925at2759"/>
<reference evidence="7" key="1">
    <citation type="submission" date="2025-08" db="UniProtKB">
        <authorList>
            <consortium name="RefSeq"/>
        </authorList>
    </citation>
    <scope>IDENTIFICATION</scope>
    <source>
        <tissue evidence="7">Liver</tissue>
    </source>
</reference>
<dbReference type="GO" id="GO:0005149">
    <property type="term" value="F:interleukin-1 receptor binding"/>
    <property type="evidence" value="ECO:0007669"/>
    <property type="project" value="UniProtKB-UniRule"/>
</dbReference>
<dbReference type="PRINTS" id="PR00264">
    <property type="entry name" value="INTERLEUKIN1"/>
</dbReference>
<evidence type="ECO:0000256" key="1">
    <source>
        <dbReference type="ARBA" id="ARBA00004613"/>
    </source>
</evidence>
<feature type="region of interest" description="Disordered" evidence="5">
    <location>
        <begin position="1"/>
        <end position="23"/>
    </location>
</feature>
<evidence type="ECO:0000256" key="4">
    <source>
        <dbReference type="RuleBase" id="RU003753"/>
    </source>
</evidence>
<dbReference type="GO" id="GO:0045582">
    <property type="term" value="P:positive regulation of T cell differentiation"/>
    <property type="evidence" value="ECO:0007669"/>
    <property type="project" value="TreeGrafter"/>
</dbReference>
<dbReference type="CDD" id="cd23300">
    <property type="entry name" value="beta-trefoil_IL36"/>
    <property type="match status" value="1"/>
</dbReference>
<dbReference type="SMART" id="SM00125">
    <property type="entry name" value="IL1"/>
    <property type="match status" value="1"/>
</dbReference>
<dbReference type="RefSeq" id="XP_005083833.1">
    <property type="nucleotide sequence ID" value="XM_005083776.3"/>
</dbReference>
<name>A0A1U7QQC0_MESAU</name>
<dbReference type="eggNOG" id="ENOG502STX9">
    <property type="taxonomic scope" value="Eukaryota"/>
</dbReference>
<dbReference type="GO" id="GO:0071222">
    <property type="term" value="P:cellular response to lipopolysaccharide"/>
    <property type="evidence" value="ECO:0007669"/>
    <property type="project" value="TreeGrafter"/>
</dbReference>
<dbReference type="GO" id="GO:0002437">
    <property type="term" value="P:inflammatory response to antigenic stimulus"/>
    <property type="evidence" value="ECO:0007669"/>
    <property type="project" value="TreeGrafter"/>
</dbReference>
<dbReference type="SUPFAM" id="SSF50353">
    <property type="entry name" value="Cytokine"/>
    <property type="match status" value="1"/>
</dbReference>
<evidence type="ECO:0000313" key="7">
    <source>
        <dbReference type="RefSeq" id="XP_005083833.1"/>
    </source>
</evidence>
<organism evidence="6 7">
    <name type="scientific">Mesocricetus auratus</name>
    <name type="common">Golden hamster</name>
    <dbReference type="NCBI Taxonomy" id="10036"/>
    <lineage>
        <taxon>Eukaryota</taxon>
        <taxon>Metazoa</taxon>
        <taxon>Chordata</taxon>
        <taxon>Craniata</taxon>
        <taxon>Vertebrata</taxon>
        <taxon>Euteleostomi</taxon>
        <taxon>Mammalia</taxon>
        <taxon>Eutheria</taxon>
        <taxon>Euarchontoglires</taxon>
        <taxon>Glires</taxon>
        <taxon>Rodentia</taxon>
        <taxon>Myomorpha</taxon>
        <taxon>Muroidea</taxon>
        <taxon>Cricetidae</taxon>
        <taxon>Cricetinae</taxon>
        <taxon>Mesocricetus</taxon>
    </lineage>
</organism>
<proteinExistence type="inferred from homology"/>
<dbReference type="STRING" id="10036.ENSMAUP00000001323"/>
<dbReference type="GO" id="GO:0005615">
    <property type="term" value="C:extracellular space"/>
    <property type="evidence" value="ECO:0007669"/>
    <property type="project" value="InterPro"/>
</dbReference>
<dbReference type="FunFam" id="2.80.10.50:FF:000013">
    <property type="entry name" value="Interleukin-1"/>
    <property type="match status" value="1"/>
</dbReference>
<comment type="similarity">
    <text evidence="2 4">Belongs to the IL-1 family.</text>
</comment>
<dbReference type="KEGG" id="maua:101824209"/>
<dbReference type="InterPro" id="IPR008996">
    <property type="entry name" value="IL1/FGF"/>
</dbReference>
<evidence type="ECO:0000256" key="3">
    <source>
        <dbReference type="ARBA" id="ARBA00022525"/>
    </source>
</evidence>
<dbReference type="Proteomes" id="UP000886700">
    <property type="component" value="Unplaced"/>
</dbReference>